<name>A0A6M3MFI4_9ZZZZ</name>
<accession>A0A6M3MFI4</accession>
<organism evidence="1">
    <name type="scientific">viral metagenome</name>
    <dbReference type="NCBI Taxonomy" id="1070528"/>
    <lineage>
        <taxon>unclassified sequences</taxon>
        <taxon>metagenomes</taxon>
        <taxon>organismal metagenomes</taxon>
    </lineage>
</organism>
<evidence type="ECO:0000313" key="1">
    <source>
        <dbReference type="EMBL" id="QJB04099.1"/>
    </source>
</evidence>
<proteinExistence type="predicted"/>
<dbReference type="AlphaFoldDB" id="A0A6M3MFI4"/>
<sequence>MEETPGYVLRISSDEYLLQLKEIKKYYPGIQRHWRKGTPILFAKKVKVDSFVGHGIVEKVEMLWEMTPEEEDYCRQNKWKQALTFMPLVMYENPLPLKETFLKDDKRKGMFLHGIKLTENQVAELLETAEDYANKASEEA</sequence>
<gene>
    <name evidence="1" type="ORF">MM171B00466_0003</name>
</gene>
<dbReference type="EMBL" id="MT143872">
    <property type="protein sequence ID" value="QJB04099.1"/>
    <property type="molecule type" value="Genomic_DNA"/>
</dbReference>
<reference evidence="1" key="1">
    <citation type="submission" date="2020-03" db="EMBL/GenBank/DDBJ databases">
        <title>The deep terrestrial virosphere.</title>
        <authorList>
            <person name="Holmfeldt K."/>
            <person name="Nilsson E."/>
            <person name="Simone D."/>
            <person name="Lopez-Fernandez M."/>
            <person name="Wu X."/>
            <person name="de Brujin I."/>
            <person name="Lundin D."/>
            <person name="Andersson A."/>
            <person name="Bertilsson S."/>
            <person name="Dopson M."/>
        </authorList>
    </citation>
    <scope>NUCLEOTIDE SEQUENCE</scope>
    <source>
        <strain evidence="1">MM171B00466</strain>
    </source>
</reference>
<protein>
    <submittedName>
        <fullName evidence="1">Uncharacterized protein</fullName>
    </submittedName>
</protein>